<dbReference type="EMBL" id="BAAAYV010000005">
    <property type="protein sequence ID" value="GAA3652592.1"/>
    <property type="molecule type" value="Genomic_DNA"/>
</dbReference>
<evidence type="ECO:0000313" key="2">
    <source>
        <dbReference type="EMBL" id="GAA3652592.1"/>
    </source>
</evidence>
<name>A0ABP7B8B7_9MICO</name>
<dbReference type="Pfam" id="PF01370">
    <property type="entry name" value="Epimerase"/>
    <property type="match status" value="1"/>
</dbReference>
<dbReference type="InterPro" id="IPR036291">
    <property type="entry name" value="NAD(P)-bd_dom_sf"/>
</dbReference>
<dbReference type="Proteomes" id="UP001410795">
    <property type="component" value="Unassembled WGS sequence"/>
</dbReference>
<dbReference type="InterPro" id="IPR001509">
    <property type="entry name" value="Epimerase_deHydtase"/>
</dbReference>
<accession>A0ABP7B8B7</accession>
<dbReference type="SUPFAM" id="SSF51735">
    <property type="entry name" value="NAD(P)-binding Rossmann-fold domains"/>
    <property type="match status" value="1"/>
</dbReference>
<reference evidence="3" key="1">
    <citation type="journal article" date="2019" name="Int. J. Syst. Evol. Microbiol.">
        <title>The Global Catalogue of Microorganisms (GCM) 10K type strain sequencing project: providing services to taxonomists for standard genome sequencing and annotation.</title>
        <authorList>
            <consortium name="The Broad Institute Genomics Platform"/>
            <consortium name="The Broad Institute Genome Sequencing Center for Infectious Disease"/>
            <person name="Wu L."/>
            <person name="Ma J."/>
        </authorList>
    </citation>
    <scope>NUCLEOTIDE SEQUENCE [LARGE SCALE GENOMIC DNA]</scope>
    <source>
        <strain evidence="3">JCM 16546</strain>
    </source>
</reference>
<dbReference type="PANTHER" id="PTHR43245">
    <property type="entry name" value="BIFUNCTIONAL POLYMYXIN RESISTANCE PROTEIN ARNA"/>
    <property type="match status" value="1"/>
</dbReference>
<keyword evidence="3" id="KW-1185">Reference proteome</keyword>
<dbReference type="Gene3D" id="3.40.50.720">
    <property type="entry name" value="NAD(P)-binding Rossmann-like Domain"/>
    <property type="match status" value="1"/>
</dbReference>
<organism evidence="2 3">
    <name type="scientific">Microbacterium marinilacus</name>
    <dbReference type="NCBI Taxonomy" id="415209"/>
    <lineage>
        <taxon>Bacteria</taxon>
        <taxon>Bacillati</taxon>
        <taxon>Actinomycetota</taxon>
        <taxon>Actinomycetes</taxon>
        <taxon>Micrococcales</taxon>
        <taxon>Microbacteriaceae</taxon>
        <taxon>Microbacterium</taxon>
    </lineage>
</organism>
<sequence>MSTIVVTGGSGRLGRSVVQVLADVGHDVVSLDRVASPGLPSRQVELDLLDAEATREAVVEIAPDAVVHLAAIAVPGSRPDAEIFDVNTRLAWSVLEAALAAGAARFLVSSSPTVLGYGSPGWRPESLPLDETHPAAPWNGYAASKLAIEEIVQMAVRRHPEVRFGVFRPCYVIAPEEWHGAPTQQGHTVAERLADPALSAVALFNYVDARDAGEFVRAWLEHASELPSGETFLVGAADALIDAPTAEALATHVPAAAGAAASLAGTAPVFSSAKAERLLGWRARRSWRTELHPVAAGREAADV</sequence>
<dbReference type="RefSeq" id="WP_221855440.1">
    <property type="nucleotide sequence ID" value="NZ_BAAAYV010000005.1"/>
</dbReference>
<protein>
    <submittedName>
        <fullName evidence="2">NAD(P)-dependent oxidoreductase</fullName>
    </submittedName>
</protein>
<dbReference type="InterPro" id="IPR050177">
    <property type="entry name" value="Lipid_A_modif_metabolic_enz"/>
</dbReference>
<evidence type="ECO:0000259" key="1">
    <source>
        <dbReference type="Pfam" id="PF01370"/>
    </source>
</evidence>
<comment type="caution">
    <text evidence="2">The sequence shown here is derived from an EMBL/GenBank/DDBJ whole genome shotgun (WGS) entry which is preliminary data.</text>
</comment>
<feature type="domain" description="NAD-dependent epimerase/dehydratase" evidence="1">
    <location>
        <begin position="4"/>
        <end position="235"/>
    </location>
</feature>
<evidence type="ECO:0000313" key="3">
    <source>
        <dbReference type="Proteomes" id="UP001410795"/>
    </source>
</evidence>
<proteinExistence type="predicted"/>
<gene>
    <name evidence="2" type="ORF">GCM10022202_10520</name>
</gene>